<evidence type="ECO:0000313" key="3">
    <source>
        <dbReference type="Proteomes" id="UP001596512"/>
    </source>
</evidence>
<reference evidence="3" key="1">
    <citation type="journal article" date="2019" name="Int. J. Syst. Evol. Microbiol.">
        <title>The Global Catalogue of Microorganisms (GCM) 10K type strain sequencing project: providing services to taxonomists for standard genome sequencing and annotation.</title>
        <authorList>
            <consortium name="The Broad Institute Genomics Platform"/>
            <consortium name="The Broad Institute Genome Sequencing Center for Infectious Disease"/>
            <person name="Wu L."/>
            <person name="Ma J."/>
        </authorList>
    </citation>
    <scope>NUCLEOTIDE SEQUENCE [LARGE SCALE GENOMIC DNA]</scope>
    <source>
        <strain evidence="3">JCM 17695</strain>
    </source>
</reference>
<accession>A0ABW2TQ37</accession>
<feature type="compositionally biased region" description="Basic residues" evidence="1">
    <location>
        <begin position="190"/>
        <end position="200"/>
    </location>
</feature>
<protein>
    <recommendedName>
        <fullName evidence="4">Polyketide cyclase / dehydrase and lipid transport</fullName>
    </recommendedName>
</protein>
<evidence type="ECO:0000256" key="1">
    <source>
        <dbReference type="SAM" id="MobiDB-lite"/>
    </source>
</evidence>
<gene>
    <name evidence="2" type="ORF">ACFQV2_15020</name>
</gene>
<feature type="compositionally biased region" description="Low complexity" evidence="1">
    <location>
        <begin position="206"/>
        <end position="239"/>
    </location>
</feature>
<dbReference type="Proteomes" id="UP001596512">
    <property type="component" value="Unassembled WGS sequence"/>
</dbReference>
<feature type="compositionally biased region" description="Low complexity" evidence="1">
    <location>
        <begin position="171"/>
        <end position="189"/>
    </location>
</feature>
<name>A0ABW2TQ37_9PSEU</name>
<proteinExistence type="predicted"/>
<feature type="region of interest" description="Disordered" evidence="1">
    <location>
        <begin position="163"/>
        <end position="239"/>
    </location>
</feature>
<dbReference type="EMBL" id="JBHTEY010000004">
    <property type="protein sequence ID" value="MFC7614643.1"/>
    <property type="molecule type" value="Genomic_DNA"/>
</dbReference>
<comment type="caution">
    <text evidence="2">The sequence shown here is derived from an EMBL/GenBank/DDBJ whole genome shotgun (WGS) entry which is preliminary data.</text>
</comment>
<evidence type="ECO:0000313" key="2">
    <source>
        <dbReference type="EMBL" id="MFC7614643.1"/>
    </source>
</evidence>
<organism evidence="2 3">
    <name type="scientific">Actinokineospora soli</name>
    <dbReference type="NCBI Taxonomy" id="1048753"/>
    <lineage>
        <taxon>Bacteria</taxon>
        <taxon>Bacillati</taxon>
        <taxon>Actinomycetota</taxon>
        <taxon>Actinomycetes</taxon>
        <taxon>Pseudonocardiales</taxon>
        <taxon>Pseudonocardiaceae</taxon>
        <taxon>Actinokineospora</taxon>
    </lineage>
</organism>
<sequence length="239" mass="26664">MYLTVLIPVVDVRPLLAEPTYRDPHPGWPVPARRYSRRSAVHHRSSFVRGLGAVRPRRRGAIAPWLSESSYVDLRGQLRIGRSTEDFGDWRGSSRVAYRTFYSDGITGRVEVCFAFRDWPLEDSEGTARRMRKYALSAPAWMRGRGAQALRCATSGRSSRATCCTRRRSAVRAGTGRSTGTRRAGGSSRVRSRSSRRPVRERKTLTRTTTRTTSRTTSRARCCASAGSSRRGRASPPGA</sequence>
<evidence type="ECO:0008006" key="4">
    <source>
        <dbReference type="Google" id="ProtNLM"/>
    </source>
</evidence>
<keyword evidence="3" id="KW-1185">Reference proteome</keyword>